<keyword evidence="1" id="KW-0378">Hydrolase</keyword>
<dbReference type="Proteomes" id="UP000034301">
    <property type="component" value="Unassembled WGS sequence"/>
</dbReference>
<evidence type="ECO:0000313" key="4">
    <source>
        <dbReference type="Proteomes" id="UP000034301"/>
    </source>
</evidence>
<name>A0A0G0R2A5_9BACT</name>
<dbReference type="EC" id="3.1.21.4" evidence="1"/>
<dbReference type="AlphaFoldDB" id="A0A0G0R2A5"/>
<dbReference type="EMBL" id="LBYC01000001">
    <property type="protein sequence ID" value="KKR43856.1"/>
    <property type="molecule type" value="Genomic_DNA"/>
</dbReference>
<keyword evidence="1" id="KW-0680">Restriction system</keyword>
<reference evidence="3 4" key="1">
    <citation type="journal article" date="2015" name="Nature">
        <title>rRNA introns, odd ribosomes, and small enigmatic genomes across a large radiation of phyla.</title>
        <authorList>
            <person name="Brown C.T."/>
            <person name="Hug L.A."/>
            <person name="Thomas B.C."/>
            <person name="Sharon I."/>
            <person name="Castelle C.J."/>
            <person name="Singh A."/>
            <person name="Wilkins M.J."/>
            <person name="Williams K.H."/>
            <person name="Banfield J.F."/>
        </authorList>
    </citation>
    <scope>NUCLEOTIDE SEQUENCE [LARGE SCALE GENOMIC DNA]</scope>
</reference>
<evidence type="ECO:0000313" key="3">
    <source>
        <dbReference type="EMBL" id="KKR43856.1"/>
    </source>
</evidence>
<comment type="function">
    <text evidence="1">A P subtype restriction enzyme that recognizes the double-stranded unmethylated sequence 5'-GATC-3'.</text>
</comment>
<dbReference type="Pfam" id="PF04556">
    <property type="entry name" value="DpnII"/>
    <property type="match status" value="1"/>
</dbReference>
<feature type="domain" description="Restriction endonuclease type II DpnII-like" evidence="2">
    <location>
        <begin position="5"/>
        <end position="283"/>
    </location>
</feature>
<keyword evidence="1" id="KW-0540">Nuclease</keyword>
<evidence type="ECO:0000259" key="2">
    <source>
        <dbReference type="Pfam" id="PF04556"/>
    </source>
</evidence>
<sequence length="286" mass="33303">MKKDFKNLVSTFKNSIKTWDYFVNWKKVFLNSSELEITLNKLNYLLGKQNLKEEFIKLYSSNSDIVKALPVLLAIREKNIEFFDPETKKSIFFNFNKKEDKNADEYFEFIEKTGLIKLFKEDGIKNLVDYVIGVEVGLDSNGRKNRGGTLMEDVVEAYILKFCKEKGLEYLSQANAKKIKDKWGFTVVVDKSSRSFDFAVYNPKNKKLKLFEVNFYNGGGSKLKAVCGEFKSLYGELKRQNIDFIWITDGLGWNTTLRPLEETYNNNEYVFNLNMIEGGVLNKLEW</sequence>
<keyword evidence="1" id="KW-0255">Endonuclease</keyword>
<dbReference type="PATRIC" id="fig|1618776.3.peg.44"/>
<protein>
    <recommendedName>
        <fullName evidence="1">Type-2 restriction enzyme</fullName>
        <ecNumber evidence="1">3.1.21.4</ecNumber>
    </recommendedName>
</protein>
<comment type="catalytic activity">
    <reaction evidence="1">
        <text>Endonucleolytic cleavage of DNA to give specific double-stranded fragments with terminal 5'-phosphates.</text>
        <dbReference type="EC" id="3.1.21.4"/>
    </reaction>
</comment>
<accession>A0A0G0R2A5</accession>
<organism evidence="3 4">
    <name type="scientific">Candidatus Nomurabacteria bacterium GW2011_GWF2_40_12</name>
    <dbReference type="NCBI Taxonomy" id="1618776"/>
    <lineage>
        <taxon>Bacteria</taxon>
        <taxon>Candidatus Nomuraibacteriota</taxon>
    </lineage>
</organism>
<dbReference type="InterPro" id="IPR007637">
    <property type="entry name" value="Restrct_endonuc_II_DpnII-like"/>
</dbReference>
<evidence type="ECO:0000256" key="1">
    <source>
        <dbReference type="PIRNR" id="PIRNR016080"/>
    </source>
</evidence>
<dbReference type="GO" id="GO:0009307">
    <property type="term" value="P:DNA restriction-modification system"/>
    <property type="evidence" value="ECO:0007669"/>
    <property type="project" value="UniProtKB-UniRule"/>
</dbReference>
<proteinExistence type="inferred from homology"/>
<comment type="caution">
    <text evidence="3">The sequence shown here is derived from an EMBL/GenBank/DDBJ whole genome shotgun (WGS) entry which is preliminary data.</text>
</comment>
<dbReference type="PIRSF" id="PIRSF016080">
    <property type="entry name" value="Restrict_endonuc_II_DpmII"/>
    <property type="match status" value="1"/>
</dbReference>
<dbReference type="GO" id="GO:0003677">
    <property type="term" value="F:DNA binding"/>
    <property type="evidence" value="ECO:0007669"/>
    <property type="project" value="UniProtKB-UniRule"/>
</dbReference>
<dbReference type="InterPro" id="IPR021191">
    <property type="entry name" value="Restrct_endonuc_II_DpnII"/>
</dbReference>
<gene>
    <name evidence="3" type="ORF">UT78_C0001G0042</name>
</gene>
<dbReference type="GO" id="GO:0009036">
    <property type="term" value="F:type II site-specific deoxyribonuclease activity"/>
    <property type="evidence" value="ECO:0007669"/>
    <property type="project" value="UniProtKB-UniRule"/>
</dbReference>
<comment type="similarity">
    <text evidence="1">Belongs to the DpnII type II restriction endonuclease family.</text>
</comment>